<dbReference type="Proteomes" id="UP000499080">
    <property type="component" value="Unassembled WGS sequence"/>
</dbReference>
<comment type="caution">
    <text evidence="1">The sequence shown here is derived from an EMBL/GenBank/DDBJ whole genome shotgun (WGS) entry which is preliminary data.</text>
</comment>
<evidence type="ECO:0000313" key="1">
    <source>
        <dbReference type="EMBL" id="GBN64193.1"/>
    </source>
</evidence>
<keyword evidence="2" id="KW-1185">Reference proteome</keyword>
<accession>A0A4Y2QLM3</accession>
<organism evidence="1 2">
    <name type="scientific">Araneus ventricosus</name>
    <name type="common">Orbweaver spider</name>
    <name type="synonym">Epeira ventricosa</name>
    <dbReference type="NCBI Taxonomy" id="182803"/>
    <lineage>
        <taxon>Eukaryota</taxon>
        <taxon>Metazoa</taxon>
        <taxon>Ecdysozoa</taxon>
        <taxon>Arthropoda</taxon>
        <taxon>Chelicerata</taxon>
        <taxon>Arachnida</taxon>
        <taxon>Araneae</taxon>
        <taxon>Araneomorphae</taxon>
        <taxon>Entelegynae</taxon>
        <taxon>Araneoidea</taxon>
        <taxon>Araneidae</taxon>
        <taxon>Araneus</taxon>
    </lineage>
</organism>
<gene>
    <name evidence="1" type="ORF">AVEN_116193_1</name>
</gene>
<dbReference type="OrthoDB" id="298369at2759"/>
<dbReference type="AlphaFoldDB" id="A0A4Y2QLM3"/>
<sequence>MISYSPQRECITFVKFYTPQRECITCVMFYTPQRECITCVMFYTPQRECITCVKFYTPQRECITCVKFYTPQRECITCVKFYTPQREIGHKTAIATRKTTLAYFLSKISVSLNCGDLRRSRTPLGSQFSNVPYIGIKRNVTELYVITAKLSDLDLLGITVWFGRRRFGKKCGRHRRRPSVWPGSKSGLQHVTSQLIKFFCSPVDADLTKNVDATGESSVCGLAHRDKVRCPSTTELWGTVWKGTTAPTNCSGLVYVVYGNK</sequence>
<protein>
    <submittedName>
        <fullName evidence="1">Uncharacterized protein</fullName>
    </submittedName>
</protein>
<evidence type="ECO:0000313" key="2">
    <source>
        <dbReference type="Proteomes" id="UP000499080"/>
    </source>
</evidence>
<proteinExistence type="predicted"/>
<name>A0A4Y2QLM3_ARAVE</name>
<reference evidence="1 2" key="1">
    <citation type="journal article" date="2019" name="Sci. Rep.">
        <title>Orb-weaving spider Araneus ventricosus genome elucidates the spidroin gene catalogue.</title>
        <authorList>
            <person name="Kono N."/>
            <person name="Nakamura H."/>
            <person name="Ohtoshi R."/>
            <person name="Moran D.A.P."/>
            <person name="Shinohara A."/>
            <person name="Yoshida Y."/>
            <person name="Fujiwara M."/>
            <person name="Mori M."/>
            <person name="Tomita M."/>
            <person name="Arakawa K."/>
        </authorList>
    </citation>
    <scope>NUCLEOTIDE SEQUENCE [LARGE SCALE GENOMIC DNA]</scope>
</reference>
<dbReference type="EMBL" id="BGPR01014206">
    <property type="protein sequence ID" value="GBN64193.1"/>
    <property type="molecule type" value="Genomic_DNA"/>
</dbReference>